<organism evidence="1 2">
    <name type="scientific">Acanthosepion pharaonis</name>
    <name type="common">Pharaoh cuttlefish</name>
    <name type="synonym">Sepia pharaonis</name>
    <dbReference type="NCBI Taxonomy" id="158019"/>
    <lineage>
        <taxon>Eukaryota</taxon>
        <taxon>Metazoa</taxon>
        <taxon>Spiralia</taxon>
        <taxon>Lophotrochozoa</taxon>
        <taxon>Mollusca</taxon>
        <taxon>Cephalopoda</taxon>
        <taxon>Coleoidea</taxon>
        <taxon>Decapodiformes</taxon>
        <taxon>Sepiida</taxon>
        <taxon>Sepiina</taxon>
        <taxon>Sepiidae</taxon>
        <taxon>Acanthosepion</taxon>
    </lineage>
</organism>
<evidence type="ECO:0000313" key="1">
    <source>
        <dbReference type="EMBL" id="CAE1298067.1"/>
    </source>
</evidence>
<reference evidence="1" key="1">
    <citation type="submission" date="2021-01" db="EMBL/GenBank/DDBJ databases">
        <authorList>
            <person name="Li R."/>
            <person name="Bekaert M."/>
        </authorList>
    </citation>
    <scope>NUCLEOTIDE SEQUENCE</scope>
    <source>
        <strain evidence="1">Farmed</strain>
    </source>
</reference>
<dbReference type="AlphaFoldDB" id="A0A812DF80"/>
<evidence type="ECO:0000313" key="2">
    <source>
        <dbReference type="Proteomes" id="UP000597762"/>
    </source>
</evidence>
<gene>
    <name evidence="1" type="ORF">SPHA_52399</name>
</gene>
<keyword evidence="2" id="KW-1185">Reference proteome</keyword>
<accession>A0A812DF80</accession>
<dbReference type="Proteomes" id="UP000597762">
    <property type="component" value="Unassembled WGS sequence"/>
</dbReference>
<name>A0A812DF80_ACAPH</name>
<dbReference type="EMBL" id="CAHIKZ030003253">
    <property type="protein sequence ID" value="CAE1298067.1"/>
    <property type="molecule type" value="Genomic_DNA"/>
</dbReference>
<proteinExistence type="predicted"/>
<sequence>MLVAPPSIQQDSFSSSAIYSMRKNSPPPASINTILPSSSSLIYSHDSFSYLDVHLFSLKEVTLRHLKSYCILSSCPSILTILYPPPASILNIFLSYISAIYSHILTLLLRLIYSNDSVNPPSSIHDSYLLYSVGKMYSCTSSTIYSHDSFSKILHHLHQWGILLLLHWSINICSPPPASINNSFSSSSLHLFARFFFLDLPPSILTILSPPRWLFTRFFLLLLRHLFIMILLSSSAIYSHDSFILRHLFTRFCQLSHYSNNSGTSSTIYSHDSNSSSSTIYKHDSFSSSISIHTILSPSPRHLFKRFLYLSIFRQIHIHLSILKSIYSKHLYRFIDFSLSIYQTAQ</sequence>
<protein>
    <submittedName>
        <fullName evidence="1">Uncharacterized protein</fullName>
    </submittedName>
</protein>
<comment type="caution">
    <text evidence="1">The sequence shown here is derived from an EMBL/GenBank/DDBJ whole genome shotgun (WGS) entry which is preliminary data.</text>
</comment>